<evidence type="ECO:0000313" key="3">
    <source>
        <dbReference type="Proteomes" id="UP000000602"/>
    </source>
</evidence>
<sequence>MLYIMIENFPTVAGVKAALMREAERSSLGVDHGLLVSRYGGFVGAKIDCYSNLSRAMDEGRNHINLHDQRGSSVASGLVILADSMTGTKGRFTRSWHAPQGGVWGCMLHANTLLPQSRQFIPFAVGLACCETMRSYGLESAALRWVNDVLYMGKKLAGFLIESYTAPLSGEVFNLVGFGINVNNRLFPPELEAIAGSLSACLGEDVDLSTFTEKFLARLAWNMGLLYFEEEKFLREERYSGEQGRHLLLERFLALTDTVGKRVVYGFDVMISPQYEAKIVAIDEMGGLVLRLADGYLKTEYSGEVRYL</sequence>
<feature type="domain" description="BPL/LPL catalytic" evidence="1">
    <location>
        <begin position="54"/>
        <end position="227"/>
    </location>
</feature>
<dbReference type="GO" id="GO:0004077">
    <property type="term" value="F:biotin--[biotin carboxyl-carrier protein] ligase activity"/>
    <property type="evidence" value="ECO:0007669"/>
    <property type="project" value="TreeGrafter"/>
</dbReference>
<dbReference type="Gene3D" id="3.30.930.10">
    <property type="entry name" value="Bira Bifunctional Protein, Domain 2"/>
    <property type="match status" value="1"/>
</dbReference>
<dbReference type="SUPFAM" id="SSF55681">
    <property type="entry name" value="Class II aaRS and biotin synthetases"/>
    <property type="match status" value="1"/>
</dbReference>
<dbReference type="InterPro" id="IPR045864">
    <property type="entry name" value="aa-tRNA-synth_II/BPL/LPL"/>
</dbReference>
<dbReference type="InterPro" id="IPR004143">
    <property type="entry name" value="BPL_LPL_catalytic"/>
</dbReference>
<dbReference type="Pfam" id="PF03099">
    <property type="entry name" value="BPL_LplA_LipB"/>
    <property type="match status" value="1"/>
</dbReference>
<dbReference type="HOGENOM" id="CLU_051096_3_0_7"/>
<dbReference type="STRING" id="177439.DP3086"/>
<protein>
    <submittedName>
        <fullName evidence="2">Related to biotin acetyl-CoA carboxylase ligase</fullName>
    </submittedName>
</protein>
<dbReference type="GO" id="GO:0005737">
    <property type="term" value="C:cytoplasm"/>
    <property type="evidence" value="ECO:0007669"/>
    <property type="project" value="TreeGrafter"/>
</dbReference>
<reference evidence="3" key="1">
    <citation type="journal article" date="2004" name="Environ. Microbiol.">
        <title>The genome of Desulfotalea psychrophila, a sulfate-reducing bacterium from permanently cold Arctic sediments.</title>
        <authorList>
            <person name="Rabus R."/>
            <person name="Ruepp A."/>
            <person name="Frickey T."/>
            <person name="Rattei T."/>
            <person name="Fartmann B."/>
            <person name="Stark M."/>
            <person name="Bauer M."/>
            <person name="Zibat A."/>
            <person name="Lombardot T."/>
            <person name="Becker I."/>
            <person name="Amann J."/>
            <person name="Gellner K."/>
            <person name="Teeling H."/>
            <person name="Leuschner W.D."/>
            <person name="Gloeckner F.-O."/>
            <person name="Lupas A.N."/>
            <person name="Amann R."/>
            <person name="Klenk H.-P."/>
        </authorList>
    </citation>
    <scope>NUCLEOTIDE SEQUENCE [LARGE SCALE GENOMIC DNA]</scope>
    <source>
        <strain evidence="3">DSM 12343 / LSv54</strain>
    </source>
</reference>
<dbReference type="KEGG" id="dps:DP3086"/>
<accession>Q6AIL5</accession>
<dbReference type="Proteomes" id="UP000000602">
    <property type="component" value="Chromosome"/>
</dbReference>
<dbReference type="PANTHER" id="PTHR12835:SF5">
    <property type="entry name" value="BIOTIN--PROTEIN LIGASE"/>
    <property type="match status" value="1"/>
</dbReference>
<evidence type="ECO:0000313" key="2">
    <source>
        <dbReference type="EMBL" id="CAG37815.1"/>
    </source>
</evidence>
<keyword evidence="3" id="KW-1185">Reference proteome</keyword>
<dbReference type="PROSITE" id="PS51733">
    <property type="entry name" value="BPL_LPL_CATALYTIC"/>
    <property type="match status" value="1"/>
</dbReference>
<dbReference type="eggNOG" id="COG0340">
    <property type="taxonomic scope" value="Bacteria"/>
</dbReference>
<gene>
    <name evidence="2" type="ordered locus">DP3086</name>
</gene>
<name>Q6AIL5_DESPS</name>
<organism evidence="2 3">
    <name type="scientific">Desulfotalea psychrophila (strain LSv54 / DSM 12343)</name>
    <dbReference type="NCBI Taxonomy" id="177439"/>
    <lineage>
        <taxon>Bacteria</taxon>
        <taxon>Pseudomonadati</taxon>
        <taxon>Thermodesulfobacteriota</taxon>
        <taxon>Desulfobulbia</taxon>
        <taxon>Desulfobulbales</taxon>
        <taxon>Desulfocapsaceae</taxon>
        <taxon>Desulfotalea</taxon>
    </lineage>
</organism>
<proteinExistence type="predicted"/>
<keyword evidence="2" id="KW-0436">Ligase</keyword>
<dbReference type="AlphaFoldDB" id="Q6AIL5"/>
<dbReference type="EMBL" id="CR522870">
    <property type="protein sequence ID" value="CAG37815.1"/>
    <property type="molecule type" value="Genomic_DNA"/>
</dbReference>
<dbReference type="PANTHER" id="PTHR12835">
    <property type="entry name" value="BIOTIN PROTEIN LIGASE"/>
    <property type="match status" value="1"/>
</dbReference>
<evidence type="ECO:0000259" key="1">
    <source>
        <dbReference type="PROSITE" id="PS51733"/>
    </source>
</evidence>